<keyword evidence="3" id="KW-1185">Reference proteome</keyword>
<name>A0ABD2XY95_9GENT</name>
<accession>A0ABD2XY95</accession>
<sequence length="104" mass="12144">MEKILQHNILLSGEPDVPFRNLTTSSTYQLVRQKKSIIRSRSFIWSSRIPIKYSILLWKMLNGLLPFGDNLEELCFHWASKCCFCNSSDSIDHFFLDCMLTSHT</sequence>
<dbReference type="EMBL" id="JBJUIK010000016">
    <property type="protein sequence ID" value="KAL3500173.1"/>
    <property type="molecule type" value="Genomic_DNA"/>
</dbReference>
<comment type="caution">
    <text evidence="2">The sequence shown here is derived from an EMBL/GenBank/DDBJ whole genome shotgun (WGS) entry which is preliminary data.</text>
</comment>
<dbReference type="AlphaFoldDB" id="A0ABD2XY95"/>
<dbReference type="Pfam" id="PF13966">
    <property type="entry name" value="zf-RVT"/>
    <property type="match status" value="1"/>
</dbReference>
<dbReference type="Proteomes" id="UP001630127">
    <property type="component" value="Unassembled WGS sequence"/>
</dbReference>
<proteinExistence type="predicted"/>
<evidence type="ECO:0000313" key="3">
    <source>
        <dbReference type="Proteomes" id="UP001630127"/>
    </source>
</evidence>
<feature type="domain" description="Reverse transcriptase zinc-binding" evidence="1">
    <location>
        <begin position="23"/>
        <end position="102"/>
    </location>
</feature>
<gene>
    <name evidence="2" type="ORF">ACH5RR_039266</name>
</gene>
<evidence type="ECO:0000259" key="1">
    <source>
        <dbReference type="Pfam" id="PF13966"/>
    </source>
</evidence>
<reference evidence="2 3" key="1">
    <citation type="submission" date="2024-11" db="EMBL/GenBank/DDBJ databases">
        <title>A near-complete genome assembly of Cinchona calisaya.</title>
        <authorList>
            <person name="Lian D.C."/>
            <person name="Zhao X.W."/>
            <person name="Wei L."/>
        </authorList>
    </citation>
    <scope>NUCLEOTIDE SEQUENCE [LARGE SCALE GENOMIC DNA]</scope>
    <source>
        <tissue evidence="2">Nenye</tissue>
    </source>
</reference>
<protein>
    <recommendedName>
        <fullName evidence="1">Reverse transcriptase zinc-binding domain-containing protein</fullName>
    </recommendedName>
</protein>
<evidence type="ECO:0000313" key="2">
    <source>
        <dbReference type="EMBL" id="KAL3500173.1"/>
    </source>
</evidence>
<dbReference type="InterPro" id="IPR026960">
    <property type="entry name" value="RVT-Znf"/>
</dbReference>
<organism evidence="2 3">
    <name type="scientific">Cinchona calisaya</name>
    <dbReference type="NCBI Taxonomy" id="153742"/>
    <lineage>
        <taxon>Eukaryota</taxon>
        <taxon>Viridiplantae</taxon>
        <taxon>Streptophyta</taxon>
        <taxon>Embryophyta</taxon>
        <taxon>Tracheophyta</taxon>
        <taxon>Spermatophyta</taxon>
        <taxon>Magnoliopsida</taxon>
        <taxon>eudicotyledons</taxon>
        <taxon>Gunneridae</taxon>
        <taxon>Pentapetalae</taxon>
        <taxon>asterids</taxon>
        <taxon>lamiids</taxon>
        <taxon>Gentianales</taxon>
        <taxon>Rubiaceae</taxon>
        <taxon>Cinchonoideae</taxon>
        <taxon>Cinchoneae</taxon>
        <taxon>Cinchona</taxon>
    </lineage>
</organism>